<accession>A0A1I3YBC3</accession>
<name>A0A1I3YBC3_9HYPH</name>
<dbReference type="AlphaFoldDB" id="A0A1I3YBC3"/>
<proteinExistence type="predicted"/>
<evidence type="ECO:0000256" key="1">
    <source>
        <dbReference type="SAM" id="SignalP"/>
    </source>
</evidence>
<feature type="signal peptide" evidence="1">
    <location>
        <begin position="1"/>
        <end position="26"/>
    </location>
</feature>
<keyword evidence="1" id="KW-0732">Signal</keyword>
<dbReference type="Proteomes" id="UP000323300">
    <property type="component" value="Unassembled WGS sequence"/>
</dbReference>
<sequence length="158" mass="16808">MMIIAGYRLRSIAIVLLIAALAPANAQGLQSSETVDKIVGSDVKAEEARASADADKVIAAIEKTGENISTVRKTSRLDKVDIVFLSDAAISEGGPPPEIDAKVKEHEAEVAQLRQEIEGNAMLYHAIDSRQVLLRDVLAVDFDGTNGIVIYAAAKPAQ</sequence>
<dbReference type="EMBL" id="FOSL01000004">
    <property type="protein sequence ID" value="SFK28496.1"/>
    <property type="molecule type" value="Genomic_DNA"/>
</dbReference>
<protein>
    <submittedName>
        <fullName evidence="2">Uncharacterized protein</fullName>
    </submittedName>
</protein>
<reference evidence="2 3" key="1">
    <citation type="submission" date="2016-10" db="EMBL/GenBank/DDBJ databases">
        <authorList>
            <person name="Varghese N."/>
            <person name="Submissions S."/>
        </authorList>
    </citation>
    <scope>NUCLEOTIDE SEQUENCE [LARGE SCALE GENOMIC DNA]</scope>
    <source>
        <strain evidence="2 3">DSM 21822</strain>
    </source>
</reference>
<dbReference type="RefSeq" id="WP_425294827.1">
    <property type="nucleotide sequence ID" value="NZ_BSPE01000007.1"/>
</dbReference>
<keyword evidence="3" id="KW-1185">Reference proteome</keyword>
<feature type="chain" id="PRO_5009302432" evidence="1">
    <location>
        <begin position="27"/>
        <end position="158"/>
    </location>
</feature>
<evidence type="ECO:0000313" key="2">
    <source>
        <dbReference type="EMBL" id="SFK28496.1"/>
    </source>
</evidence>
<gene>
    <name evidence="2" type="ORF">SAMN04488498_104296</name>
</gene>
<evidence type="ECO:0000313" key="3">
    <source>
        <dbReference type="Proteomes" id="UP000323300"/>
    </source>
</evidence>
<organism evidence="2 3">
    <name type="scientific">Neomesorhizobium albiziae</name>
    <dbReference type="NCBI Taxonomy" id="335020"/>
    <lineage>
        <taxon>Bacteria</taxon>
        <taxon>Pseudomonadati</taxon>
        <taxon>Pseudomonadota</taxon>
        <taxon>Alphaproteobacteria</taxon>
        <taxon>Hyphomicrobiales</taxon>
        <taxon>Phyllobacteriaceae</taxon>
        <taxon>Neomesorhizobium</taxon>
    </lineage>
</organism>